<feature type="signal peptide" evidence="1">
    <location>
        <begin position="1"/>
        <end position="22"/>
    </location>
</feature>
<evidence type="ECO:0000313" key="3">
    <source>
        <dbReference type="Proteomes" id="UP000265520"/>
    </source>
</evidence>
<keyword evidence="2" id="KW-0808">Transferase</keyword>
<dbReference type="Pfam" id="PF13516">
    <property type="entry name" value="LRR_6"/>
    <property type="match status" value="1"/>
</dbReference>
<proteinExistence type="predicted"/>
<dbReference type="SUPFAM" id="SSF52058">
    <property type="entry name" value="L domain-like"/>
    <property type="match status" value="1"/>
</dbReference>
<dbReference type="InterPro" id="IPR032675">
    <property type="entry name" value="LRR_dom_sf"/>
</dbReference>
<dbReference type="Proteomes" id="UP000265520">
    <property type="component" value="Unassembled WGS sequence"/>
</dbReference>
<reference evidence="2 3" key="1">
    <citation type="journal article" date="2018" name="Front. Plant Sci.">
        <title>Red Clover (Trifolium pratense) and Zigzag Clover (T. medium) - A Picture of Genomic Similarities and Differences.</title>
        <authorList>
            <person name="Dluhosova J."/>
            <person name="Istvanek J."/>
            <person name="Nedelnik J."/>
            <person name="Repkova J."/>
        </authorList>
    </citation>
    <scope>NUCLEOTIDE SEQUENCE [LARGE SCALE GENOMIC DNA]</scope>
    <source>
        <strain evidence="3">cv. 10/8</strain>
        <tissue evidence="2">Leaf</tissue>
    </source>
</reference>
<evidence type="ECO:0000256" key="1">
    <source>
        <dbReference type="SAM" id="SignalP"/>
    </source>
</evidence>
<organism evidence="2 3">
    <name type="scientific">Trifolium medium</name>
    <dbReference type="NCBI Taxonomy" id="97028"/>
    <lineage>
        <taxon>Eukaryota</taxon>
        <taxon>Viridiplantae</taxon>
        <taxon>Streptophyta</taxon>
        <taxon>Embryophyta</taxon>
        <taxon>Tracheophyta</taxon>
        <taxon>Spermatophyta</taxon>
        <taxon>Magnoliopsida</taxon>
        <taxon>eudicotyledons</taxon>
        <taxon>Gunneridae</taxon>
        <taxon>Pentapetalae</taxon>
        <taxon>rosids</taxon>
        <taxon>fabids</taxon>
        <taxon>Fabales</taxon>
        <taxon>Fabaceae</taxon>
        <taxon>Papilionoideae</taxon>
        <taxon>50 kb inversion clade</taxon>
        <taxon>NPAAA clade</taxon>
        <taxon>Hologalegina</taxon>
        <taxon>IRL clade</taxon>
        <taxon>Trifolieae</taxon>
        <taxon>Trifolium</taxon>
    </lineage>
</organism>
<dbReference type="Gene3D" id="3.80.10.10">
    <property type="entry name" value="Ribonuclease Inhibitor"/>
    <property type="match status" value="1"/>
</dbReference>
<dbReference type="AlphaFoldDB" id="A0A392MB37"/>
<dbReference type="GO" id="GO:0016301">
    <property type="term" value="F:kinase activity"/>
    <property type="evidence" value="ECO:0007669"/>
    <property type="project" value="UniProtKB-KW"/>
</dbReference>
<dbReference type="Pfam" id="PF00560">
    <property type="entry name" value="LRR_1"/>
    <property type="match status" value="2"/>
</dbReference>
<sequence length="160" mass="17712">MGSLRCLLLLYIFTFLVFSSNSTSPDEEEAQAALLAFKSGADLNNFLIYSANLSCCTWKGVKCFNGTVIKYEVQYSRLEGLISLSLANNNFTGTLPVELLGLTKLLSLNLSSNHFSGSFPPLNQTYLKVLDVSDNNISGMFNYNDMFVKGSFGSLDNHYR</sequence>
<protein>
    <submittedName>
        <fullName evidence="2">Putative inactive receptor kinase</fullName>
    </submittedName>
</protein>
<accession>A0A392MB37</accession>
<name>A0A392MB37_9FABA</name>
<keyword evidence="2" id="KW-0418">Kinase</keyword>
<gene>
    <name evidence="2" type="ORF">A2U01_0005562</name>
</gene>
<keyword evidence="3" id="KW-1185">Reference proteome</keyword>
<comment type="caution">
    <text evidence="2">The sequence shown here is derived from an EMBL/GenBank/DDBJ whole genome shotgun (WGS) entry which is preliminary data.</text>
</comment>
<dbReference type="InterPro" id="IPR001611">
    <property type="entry name" value="Leu-rich_rpt"/>
</dbReference>
<keyword evidence="2" id="KW-0675">Receptor</keyword>
<feature type="non-terminal residue" evidence="2">
    <location>
        <position position="160"/>
    </location>
</feature>
<feature type="chain" id="PRO_5017411546" evidence="1">
    <location>
        <begin position="23"/>
        <end position="160"/>
    </location>
</feature>
<evidence type="ECO:0000313" key="2">
    <source>
        <dbReference type="EMBL" id="MCH84727.1"/>
    </source>
</evidence>
<keyword evidence="1" id="KW-0732">Signal</keyword>
<dbReference type="InterPro" id="IPR046959">
    <property type="entry name" value="PRK1-6/SRF4-like"/>
</dbReference>
<dbReference type="PANTHER" id="PTHR48007">
    <property type="entry name" value="LEUCINE-RICH REPEAT RECEPTOR-LIKE PROTEIN KINASE PXC1"/>
    <property type="match status" value="1"/>
</dbReference>
<dbReference type="PANTHER" id="PTHR48007:SF50">
    <property type="entry name" value="PROTEIN KINASE DOMAIN-CONTAINING PROTEIN"/>
    <property type="match status" value="1"/>
</dbReference>
<dbReference type="EMBL" id="LXQA010007275">
    <property type="protein sequence ID" value="MCH84727.1"/>
    <property type="molecule type" value="Genomic_DNA"/>
</dbReference>